<feature type="region of interest" description="Disordered" evidence="1">
    <location>
        <begin position="1"/>
        <end position="25"/>
    </location>
</feature>
<feature type="compositionally biased region" description="Basic and acidic residues" evidence="1">
    <location>
        <begin position="8"/>
        <end position="25"/>
    </location>
</feature>
<accession>A0A8J3UXL0</accession>
<dbReference type="Proteomes" id="UP000644610">
    <property type="component" value="Unassembled WGS sequence"/>
</dbReference>
<comment type="caution">
    <text evidence="2">The sequence shown here is derived from an EMBL/GenBank/DDBJ whole genome shotgun (WGS) entry which is preliminary data.</text>
</comment>
<dbReference type="AlphaFoldDB" id="A0A8J3UXL0"/>
<name>A0A8J3UXL0_9ACTN</name>
<sequence>MAPLSGPDARHFRLSRMTDKQRPPERIRRALLDALGRKATGVEYGRAPVMPQEEGDGGSA</sequence>
<evidence type="ECO:0000313" key="2">
    <source>
        <dbReference type="EMBL" id="GII51331.1"/>
    </source>
</evidence>
<evidence type="ECO:0000313" key="3">
    <source>
        <dbReference type="Proteomes" id="UP000644610"/>
    </source>
</evidence>
<gene>
    <name evidence="2" type="ORF">Psi02_77550</name>
</gene>
<protein>
    <submittedName>
        <fullName evidence="2">Uncharacterized protein</fullName>
    </submittedName>
</protein>
<reference evidence="2" key="1">
    <citation type="submission" date="2021-01" db="EMBL/GenBank/DDBJ databases">
        <title>Whole genome shotgun sequence of Planotetraspora silvatica NBRC 100141.</title>
        <authorList>
            <person name="Komaki H."/>
            <person name="Tamura T."/>
        </authorList>
    </citation>
    <scope>NUCLEOTIDE SEQUENCE</scope>
    <source>
        <strain evidence="2">NBRC 100141</strain>
    </source>
</reference>
<dbReference type="EMBL" id="BOOQ01000067">
    <property type="protein sequence ID" value="GII51331.1"/>
    <property type="molecule type" value="Genomic_DNA"/>
</dbReference>
<evidence type="ECO:0000256" key="1">
    <source>
        <dbReference type="SAM" id="MobiDB-lite"/>
    </source>
</evidence>
<proteinExistence type="predicted"/>
<organism evidence="2 3">
    <name type="scientific">Planotetraspora silvatica</name>
    <dbReference type="NCBI Taxonomy" id="234614"/>
    <lineage>
        <taxon>Bacteria</taxon>
        <taxon>Bacillati</taxon>
        <taxon>Actinomycetota</taxon>
        <taxon>Actinomycetes</taxon>
        <taxon>Streptosporangiales</taxon>
        <taxon>Streptosporangiaceae</taxon>
        <taxon>Planotetraspora</taxon>
    </lineage>
</organism>
<keyword evidence="3" id="KW-1185">Reference proteome</keyword>